<dbReference type="Gene3D" id="1.10.405.10">
    <property type="entry name" value="Guanine Nucleotide Dissociation Inhibitor, domain 1"/>
    <property type="match status" value="1"/>
</dbReference>
<accession>A0A9W8UT53</accession>
<name>A0A9W8UT53_9HYPO</name>
<keyword evidence="6" id="KW-0285">Flavoprotein</keyword>
<comment type="cofactor">
    <cofactor evidence="1 6">
        <name>FAD</name>
        <dbReference type="ChEBI" id="CHEBI:57692"/>
    </cofactor>
</comment>
<evidence type="ECO:0000313" key="9">
    <source>
        <dbReference type="Proteomes" id="UP001152087"/>
    </source>
</evidence>
<keyword evidence="6" id="KW-0274">FAD</keyword>
<dbReference type="Proteomes" id="UP001152087">
    <property type="component" value="Unassembled WGS sequence"/>
</dbReference>
<comment type="catalytic activity">
    <reaction evidence="4">
        <text>a secondary aliphatic amine + O2 + H2O = a primary amine + an aldehyde + H2O2</text>
        <dbReference type="Rhea" id="RHEA:26414"/>
        <dbReference type="ChEBI" id="CHEBI:15377"/>
        <dbReference type="ChEBI" id="CHEBI:15379"/>
        <dbReference type="ChEBI" id="CHEBI:16240"/>
        <dbReference type="ChEBI" id="CHEBI:17478"/>
        <dbReference type="ChEBI" id="CHEBI:58855"/>
        <dbReference type="ChEBI" id="CHEBI:65296"/>
        <dbReference type="EC" id="1.4.3.4"/>
    </reaction>
</comment>
<dbReference type="InterPro" id="IPR002937">
    <property type="entry name" value="Amino_oxidase"/>
</dbReference>
<dbReference type="EC" id="1.4.3.-" evidence="6"/>
<dbReference type="Pfam" id="PF01593">
    <property type="entry name" value="Amino_oxidase"/>
    <property type="match status" value="1"/>
</dbReference>
<evidence type="ECO:0000256" key="6">
    <source>
        <dbReference type="RuleBase" id="RU362067"/>
    </source>
</evidence>
<evidence type="ECO:0000256" key="5">
    <source>
        <dbReference type="PIRSR" id="PIRSR601613-1"/>
    </source>
</evidence>
<dbReference type="GO" id="GO:0097621">
    <property type="term" value="F:monoamine oxidase activity"/>
    <property type="evidence" value="ECO:0007669"/>
    <property type="project" value="UniProtKB-EC"/>
</dbReference>
<dbReference type="EMBL" id="JAOQAV010000158">
    <property type="protein sequence ID" value="KAJ4176745.1"/>
    <property type="molecule type" value="Genomic_DNA"/>
</dbReference>
<dbReference type="PRINTS" id="PR00757">
    <property type="entry name" value="AMINEOXDASEF"/>
</dbReference>
<protein>
    <recommendedName>
        <fullName evidence="6">Amine oxidase</fullName>
        <ecNumber evidence="6">1.4.3.-</ecNumber>
    </recommendedName>
</protein>
<evidence type="ECO:0000256" key="2">
    <source>
        <dbReference type="ARBA" id="ARBA00005995"/>
    </source>
</evidence>
<proteinExistence type="inferred from homology"/>
<dbReference type="AlphaFoldDB" id="A0A9W8UT53"/>
<organism evidence="8 9">
    <name type="scientific">Fusarium falciforme</name>
    <dbReference type="NCBI Taxonomy" id="195108"/>
    <lineage>
        <taxon>Eukaryota</taxon>
        <taxon>Fungi</taxon>
        <taxon>Dikarya</taxon>
        <taxon>Ascomycota</taxon>
        <taxon>Pezizomycotina</taxon>
        <taxon>Sordariomycetes</taxon>
        <taxon>Hypocreomycetidae</taxon>
        <taxon>Hypocreales</taxon>
        <taxon>Nectriaceae</taxon>
        <taxon>Fusarium</taxon>
        <taxon>Fusarium solani species complex</taxon>
    </lineage>
</organism>
<comment type="similarity">
    <text evidence="2 6">Belongs to the flavin monoamine oxidase family.</text>
</comment>
<reference evidence="8" key="1">
    <citation type="submission" date="2022-09" db="EMBL/GenBank/DDBJ databases">
        <title>Fusarium specimens isolated from Avocado Roots.</title>
        <authorList>
            <person name="Stajich J."/>
            <person name="Roper C."/>
            <person name="Heimlech-Rivalta G."/>
        </authorList>
    </citation>
    <scope>NUCLEOTIDE SEQUENCE</scope>
    <source>
        <strain evidence="8">A02</strain>
    </source>
</reference>
<evidence type="ECO:0000259" key="7">
    <source>
        <dbReference type="Pfam" id="PF01593"/>
    </source>
</evidence>
<sequence length="493" mass="54681">MPRSKEGFMWTPSQKIYGLETDAVVPSTPSSQLKKSYDAIVIGAGFAGLIAARDLSLITGAELLLLEARDRIGGRTWTASAMGEHVEVGGTWIHWNQPHVFSELHRYNLHTNIKTSNGTFTPEKVYYSGPNGESMVLSEAELNRRIEPIAKAFFTIDGLTSHDLMPYPHQPFYQPSPWVRYDHLSIKDRLAQIDGSDDDKALFETLVNTIGSDKSSEIAFVEPLRWYALGGHTMAGMFEIIESYKLGPGGQTLFARSILNEYRGHLKFETAIGKIEQEPRGVTITAEDGTTYKAKSVVCTIPLNCLRDIQFSPPLSPLRQEAIDRGHMNKASKVHFKLREPEKPWFAMANTAGDSPFVLAFSDHTGTGHNVNSGTYTIAFGINGRVIDRESSDDIISAFKKHLRPGVEVESYVTHNWVDDPYSKGTWSSWGPGEMSKYLGELQKSHGRVFMANADWAEGWRGFIDGAIEQGAIAARSVHKVLLTDGTAITSRL</sequence>
<dbReference type="SUPFAM" id="SSF51905">
    <property type="entry name" value="FAD/NAD(P)-binding domain"/>
    <property type="match status" value="1"/>
</dbReference>
<evidence type="ECO:0000256" key="4">
    <source>
        <dbReference type="ARBA" id="ARBA00048448"/>
    </source>
</evidence>
<feature type="binding site" evidence="5">
    <location>
        <begin position="67"/>
        <end position="68"/>
    </location>
    <ligand>
        <name>FAD</name>
        <dbReference type="ChEBI" id="CHEBI:57692"/>
    </ligand>
</feature>
<keyword evidence="9" id="KW-1185">Reference proteome</keyword>
<dbReference type="Gene3D" id="3.50.50.60">
    <property type="entry name" value="FAD/NAD(P)-binding domain"/>
    <property type="match status" value="1"/>
</dbReference>
<dbReference type="InterPro" id="IPR001613">
    <property type="entry name" value="Flavin_amine_oxidase"/>
</dbReference>
<gene>
    <name evidence="8" type="ORF">NW755_014247</name>
</gene>
<dbReference type="Gene3D" id="3.90.660.10">
    <property type="match status" value="1"/>
</dbReference>
<dbReference type="InterPro" id="IPR050703">
    <property type="entry name" value="Flavin_MAO"/>
</dbReference>
<evidence type="ECO:0000313" key="8">
    <source>
        <dbReference type="EMBL" id="KAJ4176745.1"/>
    </source>
</evidence>
<keyword evidence="3 6" id="KW-0560">Oxidoreductase</keyword>
<dbReference type="PANTHER" id="PTHR43563:SF1">
    <property type="entry name" value="AMINE OXIDASE [FLAVIN-CONTAINING] B"/>
    <property type="match status" value="1"/>
</dbReference>
<comment type="caution">
    <text evidence="8">The sequence shown here is derived from an EMBL/GenBank/DDBJ whole genome shotgun (WGS) entry which is preliminary data.</text>
</comment>
<dbReference type="PANTHER" id="PTHR43563">
    <property type="entry name" value="AMINE OXIDASE"/>
    <property type="match status" value="1"/>
</dbReference>
<evidence type="ECO:0000256" key="3">
    <source>
        <dbReference type="ARBA" id="ARBA00023002"/>
    </source>
</evidence>
<evidence type="ECO:0000256" key="1">
    <source>
        <dbReference type="ARBA" id="ARBA00001974"/>
    </source>
</evidence>
<dbReference type="InterPro" id="IPR036188">
    <property type="entry name" value="FAD/NAD-bd_sf"/>
</dbReference>
<feature type="domain" description="Amine oxidase" evidence="7">
    <location>
        <begin position="46"/>
        <end position="478"/>
    </location>
</feature>